<evidence type="ECO:0008006" key="4">
    <source>
        <dbReference type="Google" id="ProtNLM"/>
    </source>
</evidence>
<evidence type="ECO:0000313" key="2">
    <source>
        <dbReference type="EMBL" id="KAL2848740.1"/>
    </source>
</evidence>
<feature type="repeat" description="ANK" evidence="1">
    <location>
        <begin position="25"/>
        <end position="57"/>
    </location>
</feature>
<dbReference type="EMBL" id="JBFXLR010000025">
    <property type="protein sequence ID" value="KAL2848740.1"/>
    <property type="molecule type" value="Genomic_DNA"/>
</dbReference>
<proteinExistence type="predicted"/>
<dbReference type="Pfam" id="PF12796">
    <property type="entry name" value="Ank_2"/>
    <property type="match status" value="1"/>
</dbReference>
<keyword evidence="3" id="KW-1185">Reference proteome</keyword>
<comment type="caution">
    <text evidence="2">The sequence shown here is derived from an EMBL/GenBank/DDBJ whole genome shotgun (WGS) entry which is preliminary data.</text>
</comment>
<dbReference type="PROSITE" id="PS50297">
    <property type="entry name" value="ANK_REP_REGION"/>
    <property type="match status" value="1"/>
</dbReference>
<organism evidence="2 3">
    <name type="scientific">Aspergillus pseudodeflectus</name>
    <dbReference type="NCBI Taxonomy" id="176178"/>
    <lineage>
        <taxon>Eukaryota</taxon>
        <taxon>Fungi</taxon>
        <taxon>Dikarya</taxon>
        <taxon>Ascomycota</taxon>
        <taxon>Pezizomycotina</taxon>
        <taxon>Eurotiomycetes</taxon>
        <taxon>Eurotiomycetidae</taxon>
        <taxon>Eurotiales</taxon>
        <taxon>Aspergillaceae</taxon>
        <taxon>Aspergillus</taxon>
        <taxon>Aspergillus subgen. Nidulantes</taxon>
    </lineage>
</organism>
<keyword evidence="1" id="KW-0040">ANK repeat</keyword>
<evidence type="ECO:0000256" key="1">
    <source>
        <dbReference type="PROSITE-ProRule" id="PRU00023"/>
    </source>
</evidence>
<reference evidence="2 3" key="1">
    <citation type="submission" date="2024-07" db="EMBL/GenBank/DDBJ databases">
        <title>Section-level genome sequencing and comparative genomics of Aspergillus sections Usti and Cavernicolus.</title>
        <authorList>
            <consortium name="Lawrence Berkeley National Laboratory"/>
            <person name="Nybo J.L."/>
            <person name="Vesth T.C."/>
            <person name="Theobald S."/>
            <person name="Frisvad J.C."/>
            <person name="Larsen T.O."/>
            <person name="Kjaerboelling I."/>
            <person name="Rothschild-Mancinelli K."/>
            <person name="Lyhne E.K."/>
            <person name="Kogle M.E."/>
            <person name="Barry K."/>
            <person name="Clum A."/>
            <person name="Na H."/>
            <person name="Ledsgaard L."/>
            <person name="Lin J."/>
            <person name="Lipzen A."/>
            <person name="Kuo A."/>
            <person name="Riley R."/>
            <person name="Mondo S."/>
            <person name="LaButti K."/>
            <person name="Haridas S."/>
            <person name="Pangalinan J."/>
            <person name="Salamov A.A."/>
            <person name="Simmons B.A."/>
            <person name="Magnuson J.K."/>
            <person name="Chen J."/>
            <person name="Drula E."/>
            <person name="Henrissat B."/>
            <person name="Wiebenga A."/>
            <person name="Lubbers R.J."/>
            <person name="Gomes A.C."/>
            <person name="Macurrencykelacurrency M.R."/>
            <person name="Stajich J."/>
            <person name="Grigoriev I.V."/>
            <person name="Mortensen U.H."/>
            <person name="De vries R.P."/>
            <person name="Baker S.E."/>
            <person name="Andersen M.R."/>
        </authorList>
    </citation>
    <scope>NUCLEOTIDE SEQUENCE [LARGE SCALE GENOMIC DNA]</scope>
    <source>
        <strain evidence="2 3">CBS 756.74</strain>
    </source>
</reference>
<dbReference type="SUPFAM" id="SSF48403">
    <property type="entry name" value="Ankyrin repeat"/>
    <property type="match status" value="1"/>
</dbReference>
<dbReference type="InterPro" id="IPR002110">
    <property type="entry name" value="Ankyrin_rpt"/>
</dbReference>
<sequence length="114" mass="12391">MGNTDVVKELARPEYNLGINVQDARGWSPLHVAAYAGAYPTLCTLLALGADAELKSWQVSPGVDWRVTAKDVAAVDLARLRGEKQHRVFLQALQAVKGAGPEDAEMFWDAVETI</sequence>
<dbReference type="PROSITE" id="PS50088">
    <property type="entry name" value="ANK_REPEAT"/>
    <property type="match status" value="1"/>
</dbReference>
<gene>
    <name evidence="2" type="ORF">BJX68DRAFT_267595</name>
</gene>
<dbReference type="Gene3D" id="1.25.40.20">
    <property type="entry name" value="Ankyrin repeat-containing domain"/>
    <property type="match status" value="1"/>
</dbReference>
<dbReference type="Proteomes" id="UP001610444">
    <property type="component" value="Unassembled WGS sequence"/>
</dbReference>
<name>A0ABR4K8X3_9EURO</name>
<accession>A0ABR4K8X3</accession>
<evidence type="ECO:0000313" key="3">
    <source>
        <dbReference type="Proteomes" id="UP001610444"/>
    </source>
</evidence>
<dbReference type="InterPro" id="IPR036770">
    <property type="entry name" value="Ankyrin_rpt-contain_sf"/>
</dbReference>
<protein>
    <recommendedName>
        <fullName evidence="4">Ankyrin repeat-containing domain protein</fullName>
    </recommendedName>
</protein>
<dbReference type="RefSeq" id="XP_070898424.1">
    <property type="nucleotide sequence ID" value="XM_071045850.1"/>
</dbReference>
<dbReference type="GeneID" id="98161014"/>